<feature type="region of interest" description="Disordered" evidence="1">
    <location>
        <begin position="358"/>
        <end position="378"/>
    </location>
</feature>
<evidence type="ECO:0000313" key="4">
    <source>
        <dbReference type="Proteomes" id="UP001293718"/>
    </source>
</evidence>
<dbReference type="PANTHER" id="PTHR30441">
    <property type="entry name" value="DUF748 DOMAIN-CONTAINING PROTEIN"/>
    <property type="match status" value="1"/>
</dbReference>
<feature type="region of interest" description="Disordered" evidence="1">
    <location>
        <begin position="142"/>
        <end position="163"/>
    </location>
</feature>
<dbReference type="Proteomes" id="UP001293718">
    <property type="component" value="Unassembled WGS sequence"/>
</dbReference>
<dbReference type="EMBL" id="JAXOJX010000002">
    <property type="protein sequence ID" value="MDZ5455368.1"/>
    <property type="molecule type" value="Genomic_DNA"/>
</dbReference>
<name>A0ABU5I8F2_9BURK</name>
<dbReference type="InterPro" id="IPR052894">
    <property type="entry name" value="AsmA-related"/>
</dbReference>
<feature type="compositionally biased region" description="Basic and acidic residues" evidence="1">
    <location>
        <begin position="153"/>
        <end position="162"/>
    </location>
</feature>
<dbReference type="PANTHER" id="PTHR30441:SF9">
    <property type="entry name" value="ASMA FAMILY PROTEIN YHJG"/>
    <property type="match status" value="1"/>
</dbReference>
<evidence type="ECO:0000259" key="2">
    <source>
        <dbReference type="Pfam" id="PF05170"/>
    </source>
</evidence>
<organism evidence="3 4">
    <name type="scientific">Azohydromonas lata</name>
    <dbReference type="NCBI Taxonomy" id="45677"/>
    <lineage>
        <taxon>Bacteria</taxon>
        <taxon>Pseudomonadati</taxon>
        <taxon>Pseudomonadota</taxon>
        <taxon>Betaproteobacteria</taxon>
        <taxon>Burkholderiales</taxon>
        <taxon>Sphaerotilaceae</taxon>
        <taxon>Azohydromonas</taxon>
    </lineage>
</organism>
<accession>A0ABU5I8F2</accession>
<keyword evidence="4" id="KW-1185">Reference proteome</keyword>
<dbReference type="Pfam" id="PF05170">
    <property type="entry name" value="AsmA"/>
    <property type="match status" value="1"/>
</dbReference>
<protein>
    <submittedName>
        <fullName evidence="3">AsmA-like C-terminal region-containing protein</fullName>
    </submittedName>
</protein>
<feature type="domain" description="AsmA" evidence="2">
    <location>
        <begin position="320"/>
        <end position="575"/>
    </location>
</feature>
<proteinExistence type="predicted"/>
<evidence type="ECO:0000313" key="3">
    <source>
        <dbReference type="EMBL" id="MDZ5455368.1"/>
    </source>
</evidence>
<reference evidence="3 4" key="1">
    <citation type="submission" date="2023-11" db="EMBL/GenBank/DDBJ databases">
        <title>Draft genome of Azohydromonas lata strain H1 (DSM1123), a polyhydroxyalkanoate producer.</title>
        <authorList>
            <person name="Traversa D."/>
            <person name="D'Addabbo P."/>
            <person name="Pazzani C."/>
            <person name="Manzari C."/>
            <person name="Chiara M."/>
            <person name="Scrascia M."/>
        </authorList>
    </citation>
    <scope>NUCLEOTIDE SEQUENCE [LARGE SCALE GENOMIC DNA]</scope>
    <source>
        <strain evidence="3 4">H1</strain>
    </source>
</reference>
<gene>
    <name evidence="3" type="ORF">SM757_02150</name>
</gene>
<dbReference type="InterPro" id="IPR007844">
    <property type="entry name" value="AsmA"/>
</dbReference>
<sequence length="679" mass="72079">MATAFRIGRAGRWLLGALAFIVLALALCEALGWRFLRDPLQSRLSTALQREVRCGPAFRLHLLGSVRLACSEIFLGSPAGQPVLLDEQKNPRPLLHATDVRVAVPYASLFALRRGEGLEAVDITALTVQTLEANLAQAEDGRANFKFGPPKPPKPDTAEKEPIPLPRFGELQVRQGRLRMEDAQHDLSVDGQLSTDEGSAGGANAGLRAEATGRWRNQPLQARLEAGGVLPLVGGANAQPVPVKLHVEAAQTLVDLDGRVADLMSLRALEADFHLKGASLAGAGGFLSLTLPTTGPFEMRGKVSKQEALWHAAVASFTVGTSRLHGDFDFDTGVKPPRLAGTLAGERLALSDLAPALGSAAQGSGAPTPRPKGTPHQRVLPDKEFDLPSLGAMQADVRVDLANADLGTGALEDFKPLQGRILLKDRVLTLQDLVARTAGGEMRGAIALDSRPKQPLWKADLRWSDVQLERFVKPRNPTAAEHRGGEQPAPGYVSGILGGQAKLQGAGRSTAAMLGSLDGGMDLWIRKGTLSHLVMEALGLDLAQALGVALSGDKRLPLNCALVRVQVQDGLVRPQAAVFDTSDSTIVADGEISLAQERLALTVAARPKDFSPLTLRSPVHIEGTFAQPNVRLEKGRLALKLGAAAALAMVNPLAAVLPLMDMGEKDKAGCQQALQKLQR</sequence>
<comment type="caution">
    <text evidence="3">The sequence shown here is derived from an EMBL/GenBank/DDBJ whole genome shotgun (WGS) entry which is preliminary data.</text>
</comment>
<evidence type="ECO:0000256" key="1">
    <source>
        <dbReference type="SAM" id="MobiDB-lite"/>
    </source>
</evidence>
<dbReference type="RefSeq" id="WP_322464225.1">
    <property type="nucleotide sequence ID" value="NZ_JAXOJX010000002.1"/>
</dbReference>